<gene>
    <name evidence="7" type="ORF">K437DRAFT_217982</name>
</gene>
<evidence type="ECO:0000256" key="1">
    <source>
        <dbReference type="ARBA" id="ARBA00004211"/>
    </source>
</evidence>
<dbReference type="InterPro" id="IPR010989">
    <property type="entry name" value="SNARE"/>
</dbReference>
<dbReference type="PANTHER" id="PTHR19957:SF307">
    <property type="entry name" value="PROTEIN SSO1-RELATED"/>
    <property type="match status" value="1"/>
</dbReference>
<comment type="similarity">
    <text evidence="2">Belongs to the syntaxin family.</text>
</comment>
<evidence type="ECO:0000313" key="8">
    <source>
        <dbReference type="Proteomes" id="UP000027361"/>
    </source>
</evidence>
<dbReference type="OMA" id="WIAICCA"/>
<dbReference type="PANTHER" id="PTHR19957">
    <property type="entry name" value="SYNTAXIN"/>
    <property type="match status" value="1"/>
</dbReference>
<evidence type="ECO:0000313" key="7">
    <source>
        <dbReference type="EMBL" id="KDN42196.1"/>
    </source>
</evidence>
<dbReference type="GO" id="GO:0006887">
    <property type="term" value="P:exocytosis"/>
    <property type="evidence" value="ECO:0007669"/>
    <property type="project" value="TreeGrafter"/>
</dbReference>
<dbReference type="Pfam" id="PF00804">
    <property type="entry name" value="Syntaxin"/>
    <property type="match status" value="1"/>
</dbReference>
<evidence type="ECO:0000256" key="3">
    <source>
        <dbReference type="ARBA" id="ARBA00022692"/>
    </source>
</evidence>
<organism evidence="7 8">
    <name type="scientific">Tilletiaria anomala (strain ATCC 24038 / CBS 436.72 / UBC 951)</name>
    <dbReference type="NCBI Taxonomy" id="1037660"/>
    <lineage>
        <taxon>Eukaryota</taxon>
        <taxon>Fungi</taxon>
        <taxon>Dikarya</taxon>
        <taxon>Basidiomycota</taxon>
        <taxon>Ustilaginomycotina</taxon>
        <taxon>Exobasidiomycetes</taxon>
        <taxon>Georgefischeriales</taxon>
        <taxon>Tilletiariaceae</taxon>
        <taxon>Tilletiaria</taxon>
    </lineage>
</organism>
<reference evidence="7 8" key="1">
    <citation type="submission" date="2014-05" db="EMBL/GenBank/DDBJ databases">
        <title>Draft genome sequence of a rare smut relative, Tilletiaria anomala UBC 951.</title>
        <authorList>
            <consortium name="DOE Joint Genome Institute"/>
            <person name="Toome M."/>
            <person name="Kuo A."/>
            <person name="Henrissat B."/>
            <person name="Lipzen A."/>
            <person name="Tritt A."/>
            <person name="Yoshinaga Y."/>
            <person name="Zane M."/>
            <person name="Barry K."/>
            <person name="Grigoriev I.V."/>
            <person name="Spatafora J.W."/>
            <person name="Aimea M.C."/>
        </authorList>
    </citation>
    <scope>NUCLEOTIDE SEQUENCE [LARGE SCALE GENOMIC DNA]</scope>
    <source>
        <strain evidence="7 8">UBC 951</strain>
    </source>
</reference>
<feature type="domain" description="T-SNARE coiled-coil homology" evidence="6">
    <location>
        <begin position="166"/>
        <end position="228"/>
    </location>
</feature>
<dbReference type="Gene3D" id="1.20.58.70">
    <property type="match status" value="1"/>
</dbReference>
<dbReference type="GO" id="GO:0048278">
    <property type="term" value="P:vesicle docking"/>
    <property type="evidence" value="ECO:0007669"/>
    <property type="project" value="TreeGrafter"/>
</dbReference>
<keyword evidence="3" id="KW-0812">Transmembrane</keyword>
<keyword evidence="5" id="KW-0472">Membrane</keyword>
<dbReference type="InterPro" id="IPR045242">
    <property type="entry name" value="Syntaxin"/>
</dbReference>
<proteinExistence type="inferred from homology"/>
<dbReference type="GO" id="GO:0031201">
    <property type="term" value="C:SNARE complex"/>
    <property type="evidence" value="ECO:0007669"/>
    <property type="project" value="TreeGrafter"/>
</dbReference>
<evidence type="ECO:0000256" key="5">
    <source>
        <dbReference type="ARBA" id="ARBA00023136"/>
    </source>
</evidence>
<keyword evidence="8" id="KW-1185">Reference proteome</keyword>
<comment type="caution">
    <text evidence="7">The sequence shown here is derived from an EMBL/GenBank/DDBJ whole genome shotgun (WGS) entry which is preliminary data.</text>
</comment>
<dbReference type="FunCoup" id="A0A066VL34">
    <property type="interactions" value="168"/>
</dbReference>
<dbReference type="GeneID" id="25262176"/>
<sequence length="249" mass="27872">MEDFFRQLSDISDTVTLIDDQVSAIGAAHANSLDQADEASAHMAEQEVTHLQSLARSLLSACKAKLLGMFRAAQLLPLSSPDRATQLAQIAAAKERLKGVLQRYYELEQSFRAKYRARAERKYRSVDPTATPEELSAVLNDDDNGQAFFQQAMRSCTRPGEARTALREVQERHEDIRKIERTLAELAALFNDIDILLTEHGDEVSAIFHTTEVSKEAMKEAESYLAQGAEHARRARRRRCCILGIVLAL</sequence>
<name>A0A066VL34_TILAU</name>
<protein>
    <submittedName>
        <fullName evidence="7">t-SNARE</fullName>
    </submittedName>
</protein>
<evidence type="ECO:0000256" key="2">
    <source>
        <dbReference type="ARBA" id="ARBA00009063"/>
    </source>
</evidence>
<dbReference type="OrthoDB" id="10255013at2759"/>
<dbReference type="InterPro" id="IPR006011">
    <property type="entry name" value="Syntaxin_N"/>
</dbReference>
<dbReference type="InterPro" id="IPR000727">
    <property type="entry name" value="T_SNARE_dom"/>
</dbReference>
<dbReference type="PROSITE" id="PS50192">
    <property type="entry name" value="T_SNARE"/>
    <property type="match status" value="1"/>
</dbReference>
<accession>A0A066VL34</accession>
<dbReference type="GO" id="GO:0012505">
    <property type="term" value="C:endomembrane system"/>
    <property type="evidence" value="ECO:0007669"/>
    <property type="project" value="TreeGrafter"/>
</dbReference>
<dbReference type="GO" id="GO:0005886">
    <property type="term" value="C:plasma membrane"/>
    <property type="evidence" value="ECO:0007669"/>
    <property type="project" value="TreeGrafter"/>
</dbReference>
<evidence type="ECO:0000259" key="6">
    <source>
        <dbReference type="PROSITE" id="PS50192"/>
    </source>
</evidence>
<dbReference type="GO" id="GO:0000149">
    <property type="term" value="F:SNARE binding"/>
    <property type="evidence" value="ECO:0007669"/>
    <property type="project" value="TreeGrafter"/>
</dbReference>
<evidence type="ECO:0000256" key="4">
    <source>
        <dbReference type="ARBA" id="ARBA00022989"/>
    </source>
</evidence>
<dbReference type="EMBL" id="JMSN01000072">
    <property type="protein sequence ID" value="KDN42196.1"/>
    <property type="molecule type" value="Genomic_DNA"/>
</dbReference>
<comment type="subcellular location">
    <subcellularLocation>
        <location evidence="1">Membrane</location>
        <topology evidence="1">Single-pass type IV membrane protein</topology>
    </subcellularLocation>
</comment>
<dbReference type="GO" id="GO:0005484">
    <property type="term" value="F:SNAP receptor activity"/>
    <property type="evidence" value="ECO:0007669"/>
    <property type="project" value="TreeGrafter"/>
</dbReference>
<dbReference type="AlphaFoldDB" id="A0A066VL34"/>
<feature type="non-terminal residue" evidence="7">
    <location>
        <position position="249"/>
    </location>
</feature>
<dbReference type="HOGENOM" id="CLU_042423_0_1_1"/>
<keyword evidence="4" id="KW-1133">Transmembrane helix</keyword>
<dbReference type="InParanoid" id="A0A066VL34"/>
<dbReference type="GO" id="GO:0006886">
    <property type="term" value="P:intracellular protein transport"/>
    <property type="evidence" value="ECO:0007669"/>
    <property type="project" value="TreeGrafter"/>
</dbReference>
<dbReference type="SUPFAM" id="SSF47661">
    <property type="entry name" value="t-snare proteins"/>
    <property type="match status" value="1"/>
</dbReference>
<dbReference type="STRING" id="1037660.A0A066VL34"/>
<dbReference type="Proteomes" id="UP000027361">
    <property type="component" value="Unassembled WGS sequence"/>
</dbReference>
<dbReference type="RefSeq" id="XP_013241977.1">
    <property type="nucleotide sequence ID" value="XM_013386523.1"/>
</dbReference>
<dbReference type="GO" id="GO:0006906">
    <property type="term" value="P:vesicle fusion"/>
    <property type="evidence" value="ECO:0007669"/>
    <property type="project" value="TreeGrafter"/>
</dbReference>